<keyword evidence="1" id="KW-0805">Transcription regulation</keyword>
<evidence type="ECO:0000256" key="1">
    <source>
        <dbReference type="ARBA" id="ARBA00023015"/>
    </source>
</evidence>
<feature type="domain" description="HTH crp-type" evidence="4">
    <location>
        <begin position="164"/>
        <end position="230"/>
    </location>
</feature>
<dbReference type="InterPro" id="IPR012318">
    <property type="entry name" value="HTH_CRP"/>
</dbReference>
<evidence type="ECO:0000313" key="6">
    <source>
        <dbReference type="Proteomes" id="UP001432180"/>
    </source>
</evidence>
<evidence type="ECO:0000259" key="4">
    <source>
        <dbReference type="PROSITE" id="PS51063"/>
    </source>
</evidence>
<proteinExistence type="predicted"/>
<dbReference type="InterPro" id="IPR036388">
    <property type="entry name" value="WH-like_DNA-bd_sf"/>
</dbReference>
<dbReference type="InterPro" id="IPR050397">
    <property type="entry name" value="Env_Response_Regulators"/>
</dbReference>
<organism evidence="5 6">
    <name type="scientific">Thiorhodovibrio winogradskyi</name>
    <dbReference type="NCBI Taxonomy" id="77007"/>
    <lineage>
        <taxon>Bacteria</taxon>
        <taxon>Pseudomonadati</taxon>
        <taxon>Pseudomonadota</taxon>
        <taxon>Gammaproteobacteria</taxon>
        <taxon>Chromatiales</taxon>
        <taxon>Chromatiaceae</taxon>
        <taxon>Thiorhodovibrio</taxon>
    </lineage>
</organism>
<dbReference type="Pfam" id="PF13545">
    <property type="entry name" value="HTH_Crp_2"/>
    <property type="match status" value="1"/>
</dbReference>
<dbReference type="PANTHER" id="PTHR24567:SF74">
    <property type="entry name" value="HTH-TYPE TRANSCRIPTIONAL REGULATOR ARCR"/>
    <property type="match status" value="1"/>
</dbReference>
<evidence type="ECO:0000256" key="2">
    <source>
        <dbReference type="ARBA" id="ARBA00023125"/>
    </source>
</evidence>
<sequence>MSTASILKATATPLPVRASACQNQLLAALPKAEFERLRPHLEQVSLPLGLALYESGGGLSHVYFPTDTIVSLLYVMEDGASAEIAVVGNEGILGVAVFMGGETVPNRAVVQSAGHAYRLEGSVLRREFARFGGRRLGKLQPLLLRYTMALLTQMAQTAVCNRHHSIDQQLCRWLLLSLDRLPANELRMTQELIANMLGVRREGVTAAAGDLQSAGLIHYSRGHITVLDRPGLEARVCECYDVVRREFQRLLPPRA</sequence>
<dbReference type="SUPFAM" id="SSF46785">
    <property type="entry name" value="Winged helix' DNA-binding domain"/>
    <property type="match status" value="1"/>
</dbReference>
<keyword evidence="2" id="KW-0238">DNA-binding</keyword>
<name>A0ABZ0SDG0_9GAMM</name>
<dbReference type="SUPFAM" id="SSF51206">
    <property type="entry name" value="cAMP-binding domain-like"/>
    <property type="match status" value="1"/>
</dbReference>
<evidence type="ECO:0000313" key="5">
    <source>
        <dbReference type="EMBL" id="WPL18151.1"/>
    </source>
</evidence>
<reference evidence="5 6" key="1">
    <citation type="journal article" date="2023" name="Microorganisms">
        <title>Thiorhodovibrio frisius and Trv. litoralis spp. nov., Two Novel Members from a Clade of Fastidious Purple Sulfur Bacteria That Exhibit Unique Red-Shifted Light-Harvesting Capabilities.</title>
        <authorList>
            <person name="Methner A."/>
            <person name="Kuzyk S.B."/>
            <person name="Petersen J."/>
            <person name="Bauer S."/>
            <person name="Brinkmann H."/>
            <person name="Sichau K."/>
            <person name="Wanner G."/>
            <person name="Wolf J."/>
            <person name="Neumann-Schaal M."/>
            <person name="Henke P."/>
            <person name="Tank M."/>
            <person name="Sproer C."/>
            <person name="Bunk B."/>
            <person name="Overmann J."/>
        </authorList>
    </citation>
    <scope>NUCLEOTIDE SEQUENCE [LARGE SCALE GENOMIC DNA]</scope>
    <source>
        <strain evidence="5 6">DSM 6702</strain>
    </source>
</reference>
<dbReference type="PANTHER" id="PTHR24567">
    <property type="entry name" value="CRP FAMILY TRANSCRIPTIONAL REGULATORY PROTEIN"/>
    <property type="match status" value="1"/>
</dbReference>
<keyword evidence="6" id="KW-1185">Reference proteome</keyword>
<dbReference type="PROSITE" id="PS51063">
    <property type="entry name" value="HTH_CRP_2"/>
    <property type="match status" value="1"/>
</dbReference>
<dbReference type="EMBL" id="CP121472">
    <property type="protein sequence ID" value="WPL18151.1"/>
    <property type="molecule type" value="Genomic_DNA"/>
</dbReference>
<dbReference type="InterPro" id="IPR014710">
    <property type="entry name" value="RmlC-like_jellyroll"/>
</dbReference>
<dbReference type="InterPro" id="IPR018490">
    <property type="entry name" value="cNMP-bd_dom_sf"/>
</dbReference>
<dbReference type="Gene3D" id="2.60.120.10">
    <property type="entry name" value="Jelly Rolls"/>
    <property type="match status" value="1"/>
</dbReference>
<evidence type="ECO:0000256" key="3">
    <source>
        <dbReference type="ARBA" id="ARBA00023163"/>
    </source>
</evidence>
<gene>
    <name evidence="5" type="ORF">Thiowin_03210</name>
</gene>
<dbReference type="RefSeq" id="WP_328983931.1">
    <property type="nucleotide sequence ID" value="NZ_CP121472.1"/>
</dbReference>
<dbReference type="Proteomes" id="UP001432180">
    <property type="component" value="Chromosome"/>
</dbReference>
<accession>A0ABZ0SDG0</accession>
<protein>
    <submittedName>
        <fullName evidence="5">Global nitrogen regulator NtcA</fullName>
    </submittedName>
</protein>
<keyword evidence="3" id="KW-0804">Transcription</keyword>
<dbReference type="Gene3D" id="1.10.10.10">
    <property type="entry name" value="Winged helix-like DNA-binding domain superfamily/Winged helix DNA-binding domain"/>
    <property type="match status" value="1"/>
</dbReference>
<dbReference type="InterPro" id="IPR036390">
    <property type="entry name" value="WH_DNA-bd_sf"/>
</dbReference>
<dbReference type="SMART" id="SM00419">
    <property type="entry name" value="HTH_CRP"/>
    <property type="match status" value="1"/>
</dbReference>